<keyword evidence="1" id="KW-0812">Transmembrane</keyword>
<dbReference type="Proteomes" id="UP001346877">
    <property type="component" value="Chromosome"/>
</dbReference>
<protein>
    <recommendedName>
        <fullName evidence="4">SPW repeat-containing protein</fullName>
    </recommendedName>
</protein>
<gene>
    <name evidence="2" type="ORF">OG375_17100</name>
</gene>
<feature type="transmembrane region" description="Helical" evidence="1">
    <location>
        <begin position="52"/>
        <end position="85"/>
    </location>
</feature>
<sequence>MVVDQEQKTAMVGGSTPTGVSVAIGWTVLIGAALLAGALFSPAELPARTLVMSVVAGAYAAVVADLRAVVAVTGLGMATFVGFLANRFGDLSAGGDAWSYAVVIAFAATLGAGYRWLRSVPPAAE</sequence>
<keyword evidence="1" id="KW-1133">Transmembrane helix</keyword>
<evidence type="ECO:0000313" key="2">
    <source>
        <dbReference type="EMBL" id="WUI79698.1"/>
    </source>
</evidence>
<evidence type="ECO:0008006" key="4">
    <source>
        <dbReference type="Google" id="ProtNLM"/>
    </source>
</evidence>
<evidence type="ECO:0000256" key="1">
    <source>
        <dbReference type="SAM" id="Phobius"/>
    </source>
</evidence>
<keyword evidence="3" id="KW-1185">Reference proteome</keyword>
<dbReference type="GeneID" id="99764554"/>
<feature type="transmembrane region" description="Helical" evidence="1">
    <location>
        <begin position="20"/>
        <end position="40"/>
    </location>
</feature>
<feature type="transmembrane region" description="Helical" evidence="1">
    <location>
        <begin position="97"/>
        <end position="117"/>
    </location>
</feature>
<name>A0ABZ1P6L8_9ACTN</name>
<evidence type="ECO:0000313" key="3">
    <source>
        <dbReference type="Proteomes" id="UP001346877"/>
    </source>
</evidence>
<reference evidence="2 3" key="1">
    <citation type="submission" date="2022-10" db="EMBL/GenBank/DDBJ databases">
        <title>The complete genomes of actinobacterial strains from the NBC collection.</title>
        <authorList>
            <person name="Joergensen T.S."/>
            <person name="Alvarez Arevalo M."/>
            <person name="Sterndorff E.B."/>
            <person name="Faurdal D."/>
            <person name="Vuksanovic O."/>
            <person name="Mourched A.-S."/>
            <person name="Charusanti P."/>
            <person name="Shaw S."/>
            <person name="Blin K."/>
            <person name="Weber T."/>
        </authorList>
    </citation>
    <scope>NUCLEOTIDE SEQUENCE [LARGE SCALE GENOMIC DNA]</scope>
    <source>
        <strain evidence="2 3">NBC_00396</strain>
    </source>
</reference>
<accession>A0ABZ1P6L8</accession>
<organism evidence="2 3">
    <name type="scientific">Micromonospora zamorensis</name>
    <dbReference type="NCBI Taxonomy" id="709883"/>
    <lineage>
        <taxon>Bacteria</taxon>
        <taxon>Bacillati</taxon>
        <taxon>Actinomycetota</taxon>
        <taxon>Actinomycetes</taxon>
        <taxon>Micromonosporales</taxon>
        <taxon>Micromonosporaceae</taxon>
        <taxon>Micromonospora</taxon>
    </lineage>
</organism>
<dbReference type="RefSeq" id="WP_210924966.1">
    <property type="nucleotide sequence ID" value="NZ_CP107892.1"/>
</dbReference>
<proteinExistence type="predicted"/>
<dbReference type="EMBL" id="CP107941">
    <property type="protein sequence ID" value="WUI79698.1"/>
    <property type="molecule type" value="Genomic_DNA"/>
</dbReference>
<keyword evidence="1" id="KW-0472">Membrane</keyword>